<feature type="non-terminal residue" evidence="1">
    <location>
        <position position="1"/>
    </location>
</feature>
<gene>
    <name evidence="1" type="ORF">FWILDA_LOCUS15641</name>
</gene>
<reference evidence="1" key="1">
    <citation type="submission" date="2022-08" db="EMBL/GenBank/DDBJ databases">
        <authorList>
            <person name="Kallberg Y."/>
            <person name="Tangrot J."/>
            <person name="Rosling A."/>
        </authorList>
    </citation>
    <scope>NUCLEOTIDE SEQUENCE</scope>
    <source>
        <strain evidence="1">Wild A</strain>
    </source>
</reference>
<dbReference type="EMBL" id="CAMKVN010008481">
    <property type="protein sequence ID" value="CAI2192567.1"/>
    <property type="molecule type" value="Genomic_DNA"/>
</dbReference>
<name>A0A9W4T4S4_9GLOM</name>
<proteinExistence type="predicted"/>
<evidence type="ECO:0000313" key="2">
    <source>
        <dbReference type="Proteomes" id="UP001153678"/>
    </source>
</evidence>
<protein>
    <submittedName>
        <fullName evidence="1">17970_t:CDS:1</fullName>
    </submittedName>
</protein>
<evidence type="ECO:0000313" key="1">
    <source>
        <dbReference type="EMBL" id="CAI2192567.1"/>
    </source>
</evidence>
<organism evidence="1 2">
    <name type="scientific">Funneliformis geosporum</name>
    <dbReference type="NCBI Taxonomy" id="1117311"/>
    <lineage>
        <taxon>Eukaryota</taxon>
        <taxon>Fungi</taxon>
        <taxon>Fungi incertae sedis</taxon>
        <taxon>Mucoromycota</taxon>
        <taxon>Glomeromycotina</taxon>
        <taxon>Glomeromycetes</taxon>
        <taxon>Glomerales</taxon>
        <taxon>Glomeraceae</taxon>
        <taxon>Funneliformis</taxon>
    </lineage>
</organism>
<dbReference type="Proteomes" id="UP001153678">
    <property type="component" value="Unassembled WGS sequence"/>
</dbReference>
<sequence>TDSTLQYLLAKCKDTKLQNKLKQLNWKRLEVFPTIVRSPPKNPSEKEQLTASEDIDTKHISRFCLKELFK</sequence>
<dbReference type="AlphaFoldDB" id="A0A9W4T4S4"/>
<accession>A0A9W4T4S4</accession>
<keyword evidence="2" id="KW-1185">Reference proteome</keyword>
<comment type="caution">
    <text evidence="1">The sequence shown here is derived from an EMBL/GenBank/DDBJ whole genome shotgun (WGS) entry which is preliminary data.</text>
</comment>